<name>A0ABT3SV71_9GAMM</name>
<evidence type="ECO:0000313" key="2">
    <source>
        <dbReference type="Proteomes" id="UP001143307"/>
    </source>
</evidence>
<accession>A0ABT3SV71</accession>
<proteinExistence type="predicted"/>
<keyword evidence="2" id="KW-1185">Reference proteome</keyword>
<dbReference type="RefSeq" id="WP_279252147.1">
    <property type="nucleotide sequence ID" value="NZ_SHNP01000002.1"/>
</dbReference>
<organism evidence="1 2">
    <name type="scientific">Candidatus Seongchinamella marina</name>
    <dbReference type="NCBI Taxonomy" id="2518990"/>
    <lineage>
        <taxon>Bacteria</taxon>
        <taxon>Pseudomonadati</taxon>
        <taxon>Pseudomonadota</taxon>
        <taxon>Gammaproteobacteria</taxon>
        <taxon>Cellvibrionales</taxon>
        <taxon>Halieaceae</taxon>
        <taxon>Seongchinamella</taxon>
    </lineage>
</organism>
<dbReference type="EMBL" id="SHNP01000002">
    <property type="protein sequence ID" value="MCX2973199.1"/>
    <property type="molecule type" value="Genomic_DNA"/>
</dbReference>
<dbReference type="InterPro" id="IPR008257">
    <property type="entry name" value="Pept_M19"/>
</dbReference>
<dbReference type="Pfam" id="PF01244">
    <property type="entry name" value="Peptidase_M19"/>
    <property type="match status" value="1"/>
</dbReference>
<dbReference type="SUPFAM" id="SSF51556">
    <property type="entry name" value="Metallo-dependent hydrolases"/>
    <property type="match status" value="1"/>
</dbReference>
<dbReference type="PANTHER" id="PTHR10443">
    <property type="entry name" value="MICROSOMAL DIPEPTIDASE"/>
    <property type="match status" value="1"/>
</dbReference>
<gene>
    <name evidence="1" type="ORF">EYC87_06305</name>
</gene>
<dbReference type="PANTHER" id="PTHR10443:SF12">
    <property type="entry name" value="DIPEPTIDASE"/>
    <property type="match status" value="1"/>
</dbReference>
<reference evidence="1" key="1">
    <citation type="submission" date="2019-02" db="EMBL/GenBank/DDBJ databases">
        <authorList>
            <person name="Li S.-H."/>
        </authorList>
    </citation>
    <scope>NUCLEOTIDE SEQUENCE</scope>
    <source>
        <strain evidence="1">IMCC8485</strain>
    </source>
</reference>
<evidence type="ECO:0000313" key="1">
    <source>
        <dbReference type="EMBL" id="MCX2973199.1"/>
    </source>
</evidence>
<dbReference type="Proteomes" id="UP001143307">
    <property type="component" value="Unassembled WGS sequence"/>
</dbReference>
<dbReference type="PROSITE" id="PS51365">
    <property type="entry name" value="RENAL_DIPEPTIDASE_2"/>
    <property type="match status" value="1"/>
</dbReference>
<comment type="caution">
    <text evidence="1">The sequence shown here is derived from an EMBL/GenBank/DDBJ whole genome shotgun (WGS) entry which is preliminary data.</text>
</comment>
<dbReference type="Gene3D" id="3.20.20.140">
    <property type="entry name" value="Metal-dependent hydrolases"/>
    <property type="match status" value="1"/>
</dbReference>
<sequence>MHDSNVIIDGLQYINWDRPLFERARDSGINAVHVTVSYWENNRETISNISQWHRHFQNHHDLIMPVREAADILEAKRLGKLGIIFGYQNCSPIEDDLGLVQIHYELGARIMQLSYNNQSLLASGCYESEDTGVTRFGREAIKEMNRVGMVIDMSHSGERSTLEAIDLSQRPIAITHANPTFFHDALRNKSDQVLRALANSGGMLGFSMYPFHLKHGSDCTLEDFCQMIAKTADMMGIDNIGIGSDLCEQWEYSKLEWMRSGRWTFGADYGEGSAGNKEWPQQPGWFRDSRDIKNVADGLAQHGFSQEDVNKVMGGNWLRFFEHSFGPSQ</sequence>
<protein>
    <submittedName>
        <fullName evidence="1">Membrane dipeptidase</fullName>
    </submittedName>
</protein>
<dbReference type="InterPro" id="IPR032466">
    <property type="entry name" value="Metal_Hydrolase"/>
</dbReference>